<name>A0A926P636_9HYPH</name>
<evidence type="ECO:0008006" key="4">
    <source>
        <dbReference type="Google" id="ProtNLM"/>
    </source>
</evidence>
<dbReference type="RefSeq" id="WP_190293663.1">
    <property type="nucleotide sequence ID" value="NZ_JABFCZ010000028.1"/>
</dbReference>
<proteinExistence type="predicted"/>
<keyword evidence="1" id="KW-0472">Membrane</keyword>
<evidence type="ECO:0000256" key="1">
    <source>
        <dbReference type="SAM" id="Phobius"/>
    </source>
</evidence>
<dbReference type="AlphaFoldDB" id="A0A926P636"/>
<keyword evidence="1" id="KW-1133">Transmembrane helix</keyword>
<dbReference type="InterPro" id="IPR007136">
    <property type="entry name" value="DUF347"/>
</dbReference>
<evidence type="ECO:0000313" key="3">
    <source>
        <dbReference type="Proteomes" id="UP000598467"/>
    </source>
</evidence>
<feature type="transmembrane region" description="Helical" evidence="1">
    <location>
        <begin position="174"/>
        <end position="195"/>
    </location>
</feature>
<gene>
    <name evidence="2" type="ORF">HK439_22200</name>
</gene>
<dbReference type="Proteomes" id="UP000598467">
    <property type="component" value="Unassembled WGS sequence"/>
</dbReference>
<feature type="transmembrane region" description="Helical" evidence="1">
    <location>
        <begin position="148"/>
        <end position="168"/>
    </location>
</feature>
<feature type="transmembrane region" description="Helical" evidence="1">
    <location>
        <begin position="239"/>
        <end position="255"/>
    </location>
</feature>
<accession>A0A926P636</accession>
<feature type="transmembrane region" description="Helical" evidence="1">
    <location>
        <begin position="202"/>
        <end position="219"/>
    </location>
</feature>
<evidence type="ECO:0000313" key="2">
    <source>
        <dbReference type="EMBL" id="MBD1548981.1"/>
    </source>
</evidence>
<sequence length="267" mass="28999">MSHVLEAEAQQTIPASRRVYNRVPQVTPDFWIVKLLAVTVGETAADYIAVNLGLGLAATSAIMSGFLIAALVLQFAQRKYVPWIYWLAVVLISVVGTLITDNLVDNLGYSLESTTIGFSIALALTFGLWYVVEKTLSIHTIYTFRREAFYWLAILFTFALGTAAGDFVAEGLSLGYLSAGIAYSAVIGVIALAYFGFKMNGILAFWLAYIFTRPMGASFGDLLSQSPADGGLGLGTTKTSLIFLALIALVIVYMTKTHDGEEYAREQ</sequence>
<feature type="transmembrane region" description="Helical" evidence="1">
    <location>
        <begin position="80"/>
        <end position="99"/>
    </location>
</feature>
<comment type="caution">
    <text evidence="2">The sequence shown here is derived from an EMBL/GenBank/DDBJ whole genome shotgun (WGS) entry which is preliminary data.</text>
</comment>
<organism evidence="2 3">
    <name type="scientific">Roseibium aggregatum</name>
    <dbReference type="NCBI Taxonomy" id="187304"/>
    <lineage>
        <taxon>Bacteria</taxon>
        <taxon>Pseudomonadati</taxon>
        <taxon>Pseudomonadota</taxon>
        <taxon>Alphaproteobacteria</taxon>
        <taxon>Hyphomicrobiales</taxon>
        <taxon>Stappiaceae</taxon>
        <taxon>Roseibium</taxon>
    </lineage>
</organism>
<feature type="transmembrane region" description="Helical" evidence="1">
    <location>
        <begin position="48"/>
        <end position="73"/>
    </location>
</feature>
<dbReference type="EMBL" id="JABFCZ010000028">
    <property type="protein sequence ID" value="MBD1548981.1"/>
    <property type="molecule type" value="Genomic_DNA"/>
</dbReference>
<keyword evidence="1" id="KW-0812">Transmembrane</keyword>
<protein>
    <recommendedName>
        <fullName evidence="4">Membrane-anchored protein</fullName>
    </recommendedName>
</protein>
<dbReference type="Pfam" id="PF03988">
    <property type="entry name" value="DUF347"/>
    <property type="match status" value="4"/>
</dbReference>
<feature type="transmembrane region" description="Helical" evidence="1">
    <location>
        <begin position="111"/>
        <end position="132"/>
    </location>
</feature>
<reference evidence="2" key="1">
    <citation type="submission" date="2020-05" db="EMBL/GenBank/DDBJ databases">
        <title>Identification of trans-AT polyketide cluster in two marine bacteria, producers of a novel glutaramide-containing polyketide sesbanimide D and analogs.</title>
        <authorList>
            <person name="Kacar D."/>
            <person name="Rodriguez P."/>
            <person name="Canedo L."/>
            <person name="Gonzalez E."/>
            <person name="Galan B."/>
            <person name="De La Calle F."/>
            <person name="Garcia J.L."/>
        </authorList>
    </citation>
    <scope>NUCLEOTIDE SEQUENCE</scope>
    <source>
        <strain evidence="2">PHM038</strain>
    </source>
</reference>